<dbReference type="GO" id="GO:0005886">
    <property type="term" value="C:plasma membrane"/>
    <property type="evidence" value="ECO:0007669"/>
    <property type="project" value="UniProtKB-SubCell"/>
</dbReference>
<feature type="transmembrane region" description="Helical" evidence="7">
    <location>
        <begin position="281"/>
        <end position="302"/>
    </location>
</feature>
<keyword evidence="10" id="KW-1185">Reference proteome</keyword>
<feature type="transmembrane region" description="Helical" evidence="7">
    <location>
        <begin position="5"/>
        <end position="22"/>
    </location>
</feature>
<comment type="subcellular location">
    <subcellularLocation>
        <location evidence="1 7">Cell inner membrane</location>
        <topology evidence="1 7">Multi-pass membrane protein</topology>
    </subcellularLocation>
</comment>
<feature type="transmembrane region" description="Helical" evidence="7">
    <location>
        <begin position="251"/>
        <end position="269"/>
    </location>
</feature>
<dbReference type="Pfam" id="PF06808">
    <property type="entry name" value="DctM"/>
    <property type="match status" value="1"/>
</dbReference>
<feature type="transmembrane region" description="Helical" evidence="7">
    <location>
        <begin position="222"/>
        <end position="245"/>
    </location>
</feature>
<feature type="transmembrane region" description="Helical" evidence="7">
    <location>
        <begin position="322"/>
        <end position="340"/>
    </location>
</feature>
<keyword evidence="5 7" id="KW-1133">Transmembrane helix</keyword>
<dbReference type="OrthoDB" id="7339120at2"/>
<dbReference type="RefSeq" id="WP_085828484.1">
    <property type="nucleotide sequence ID" value="NZ_FWFJ01000054.1"/>
</dbReference>
<comment type="function">
    <text evidence="7">Part of the tripartite ATP-independent periplasmic (TRAP) transport system.</text>
</comment>
<feature type="transmembrane region" description="Helical" evidence="7">
    <location>
        <begin position="53"/>
        <end position="76"/>
    </location>
</feature>
<evidence type="ECO:0000313" key="9">
    <source>
        <dbReference type="EMBL" id="SLN73006.1"/>
    </source>
</evidence>
<gene>
    <name evidence="9" type="primary">siaT_21</name>
    <name evidence="9" type="ORF">ROG8370_03565</name>
</gene>
<dbReference type="NCBIfam" id="TIGR00786">
    <property type="entry name" value="dctM"/>
    <property type="match status" value="1"/>
</dbReference>
<feature type="transmembrane region" description="Helical" evidence="7">
    <location>
        <begin position="28"/>
        <end position="46"/>
    </location>
</feature>
<feature type="transmembrane region" description="Helical" evidence="7">
    <location>
        <begin position="100"/>
        <end position="130"/>
    </location>
</feature>
<feature type="transmembrane region" description="Helical" evidence="7">
    <location>
        <begin position="177"/>
        <end position="201"/>
    </location>
</feature>
<dbReference type="AlphaFoldDB" id="A0A1X7A8Y9"/>
<sequence length="447" mass="47256">MIEYIIPLSMVLCLLIGIFSGYPVAFVLGGIGILFAFIGGLPFAFLKIGVSRIFAGVIENWLLLAVPLFVFMGAMLDKSGLAQNLLYSLERALGSKRGGLAISVAILGIIMAASTGIVGASVVMLSTLALPIMLREKYKPELAVGVIAASGTLGILIPPSIMLVLVGDILQISVGELFLGAIIPGLLLGGLYIGYIIFIALTKPTYAPVSTSVRAEGSLALALLRDLFAPLALILTVLGSIATGMATPTEAAGLGAICAMILAAINRKLTMPTLSSCVRETGNTSAMILGVLVGATIFSMVFKGLKGDKMIENTILFFDLGAYGTLGILLLVIFVMGFFLEWVEISFIVLPLFAPIVAGLDFGLGISQEQQLLWFAMLVAVNLQTSFLTPPFGYSLFYIKGVAPPEISIRTIYRGIVPFVALQLFGLALLIIWPSIVLWAPDAVFGN</sequence>
<name>A0A1X7A8Y9_9RHOB</name>
<dbReference type="EMBL" id="FWFJ01000054">
    <property type="protein sequence ID" value="SLN73006.1"/>
    <property type="molecule type" value="Genomic_DNA"/>
</dbReference>
<dbReference type="PANTHER" id="PTHR33362:SF7">
    <property type="entry name" value="SLL1103 PROTEIN"/>
    <property type="match status" value="1"/>
</dbReference>
<evidence type="ECO:0000259" key="8">
    <source>
        <dbReference type="Pfam" id="PF06808"/>
    </source>
</evidence>
<proteinExistence type="inferred from homology"/>
<keyword evidence="6 7" id="KW-0472">Membrane</keyword>
<evidence type="ECO:0000256" key="6">
    <source>
        <dbReference type="ARBA" id="ARBA00023136"/>
    </source>
</evidence>
<feature type="transmembrane region" description="Helical" evidence="7">
    <location>
        <begin position="347"/>
        <end position="366"/>
    </location>
</feature>
<protein>
    <recommendedName>
        <fullName evidence="7">TRAP transporter large permease protein</fullName>
    </recommendedName>
</protein>
<evidence type="ECO:0000313" key="10">
    <source>
        <dbReference type="Proteomes" id="UP000194012"/>
    </source>
</evidence>
<evidence type="ECO:0000256" key="1">
    <source>
        <dbReference type="ARBA" id="ARBA00004429"/>
    </source>
</evidence>
<feature type="transmembrane region" description="Helical" evidence="7">
    <location>
        <begin position="411"/>
        <end position="433"/>
    </location>
</feature>
<evidence type="ECO:0000256" key="7">
    <source>
        <dbReference type="RuleBase" id="RU369079"/>
    </source>
</evidence>
<keyword evidence="2" id="KW-1003">Cell membrane</keyword>
<feature type="transmembrane region" description="Helical" evidence="7">
    <location>
        <begin position="372"/>
        <end position="399"/>
    </location>
</feature>
<feature type="transmembrane region" description="Helical" evidence="7">
    <location>
        <begin position="142"/>
        <end position="165"/>
    </location>
</feature>
<evidence type="ECO:0000256" key="5">
    <source>
        <dbReference type="ARBA" id="ARBA00022989"/>
    </source>
</evidence>
<feature type="domain" description="TRAP C4-dicarboxylate transport system permease DctM subunit" evidence="8">
    <location>
        <begin position="12"/>
        <end position="435"/>
    </location>
</feature>
<dbReference type="Proteomes" id="UP000194012">
    <property type="component" value="Unassembled WGS sequence"/>
</dbReference>
<keyword evidence="3 7" id="KW-0997">Cell inner membrane</keyword>
<evidence type="ECO:0000256" key="3">
    <source>
        <dbReference type="ARBA" id="ARBA00022519"/>
    </source>
</evidence>
<comment type="similarity">
    <text evidence="7">Belongs to the TRAP transporter large permease family.</text>
</comment>
<organism evidence="9 10">
    <name type="scientific">Roseovarius gaetbuli</name>
    <dbReference type="NCBI Taxonomy" id="1356575"/>
    <lineage>
        <taxon>Bacteria</taxon>
        <taxon>Pseudomonadati</taxon>
        <taxon>Pseudomonadota</taxon>
        <taxon>Alphaproteobacteria</taxon>
        <taxon>Rhodobacterales</taxon>
        <taxon>Roseobacteraceae</taxon>
        <taxon>Roseovarius</taxon>
    </lineage>
</organism>
<comment type="subunit">
    <text evidence="7">The complex comprises the extracytoplasmic solute receptor protein and the two transmembrane proteins.</text>
</comment>
<dbReference type="InterPro" id="IPR004681">
    <property type="entry name" value="TRAP_DctM"/>
</dbReference>
<keyword evidence="4 7" id="KW-0812">Transmembrane</keyword>
<dbReference type="InterPro" id="IPR010656">
    <property type="entry name" value="DctM"/>
</dbReference>
<dbReference type="PANTHER" id="PTHR33362">
    <property type="entry name" value="SIALIC ACID TRAP TRANSPORTER PERMEASE PROTEIN SIAT-RELATED"/>
    <property type="match status" value="1"/>
</dbReference>
<evidence type="ECO:0000256" key="2">
    <source>
        <dbReference type="ARBA" id="ARBA00022475"/>
    </source>
</evidence>
<evidence type="ECO:0000256" key="4">
    <source>
        <dbReference type="ARBA" id="ARBA00022692"/>
    </source>
</evidence>
<reference evidence="10" key="1">
    <citation type="submission" date="2017-03" db="EMBL/GenBank/DDBJ databases">
        <authorList>
            <person name="Rodrigo-Torres L."/>
            <person name="Arahal R.D."/>
            <person name="Lucena T."/>
        </authorList>
    </citation>
    <scope>NUCLEOTIDE SEQUENCE [LARGE SCALE GENOMIC DNA]</scope>
    <source>
        <strain evidence="10">CECT 8370</strain>
    </source>
</reference>
<keyword evidence="7" id="KW-0813">Transport</keyword>
<dbReference type="GO" id="GO:0022857">
    <property type="term" value="F:transmembrane transporter activity"/>
    <property type="evidence" value="ECO:0007669"/>
    <property type="project" value="UniProtKB-UniRule"/>
</dbReference>
<accession>A0A1X7A8Y9</accession>